<evidence type="ECO:0000256" key="4">
    <source>
        <dbReference type="ARBA" id="ARBA00022808"/>
    </source>
</evidence>
<feature type="binding site" evidence="7">
    <location>
        <position position="84"/>
    </location>
    <ligand>
        <name>Zn(2+)</name>
        <dbReference type="ChEBI" id="CHEBI:29105"/>
    </ligand>
</feature>
<comment type="pathway">
    <text evidence="7">Amino-acid degradation; L-histidine degradation into L-glutamate; N-formimidoyl-L-glutamate from L-histidine: step 3/3.</text>
</comment>
<dbReference type="InterPro" id="IPR011059">
    <property type="entry name" value="Metal-dep_hydrolase_composite"/>
</dbReference>
<evidence type="ECO:0000313" key="10">
    <source>
        <dbReference type="Proteomes" id="UP001451606"/>
    </source>
</evidence>
<dbReference type="SUPFAM" id="SSF51338">
    <property type="entry name" value="Composite domain of metallo-dependent hydrolases"/>
    <property type="match status" value="1"/>
</dbReference>
<comment type="catalytic activity">
    <reaction evidence="7">
        <text>4-imidazolone-5-propanoate + H2O = N-formimidoyl-L-glutamate</text>
        <dbReference type="Rhea" id="RHEA:23660"/>
        <dbReference type="ChEBI" id="CHEBI:15377"/>
        <dbReference type="ChEBI" id="CHEBI:58928"/>
        <dbReference type="ChEBI" id="CHEBI:77893"/>
        <dbReference type="EC" id="3.5.2.7"/>
    </reaction>
</comment>
<dbReference type="GO" id="GO:0019556">
    <property type="term" value="P:L-histidine catabolic process to glutamate and formamide"/>
    <property type="evidence" value="ECO:0007669"/>
    <property type="project" value="UniProtKB-UniRule"/>
</dbReference>
<dbReference type="InterPro" id="IPR032466">
    <property type="entry name" value="Metal_Hydrolase"/>
</dbReference>
<keyword evidence="5 7" id="KW-0862">Zinc</keyword>
<dbReference type="GO" id="GO:0050480">
    <property type="term" value="F:imidazolonepropionase activity"/>
    <property type="evidence" value="ECO:0007669"/>
    <property type="project" value="UniProtKB-UniRule"/>
</dbReference>
<dbReference type="RefSeq" id="WP_393971194.1">
    <property type="nucleotide sequence ID" value="NZ_CP133772.1"/>
</dbReference>
<feature type="binding site" evidence="7">
    <location>
        <position position="82"/>
    </location>
    <ligand>
        <name>Fe(3+)</name>
        <dbReference type="ChEBI" id="CHEBI:29034"/>
    </ligand>
</feature>
<feature type="binding site" evidence="7">
    <location>
        <position position="154"/>
    </location>
    <ligand>
        <name>N-formimidoyl-L-glutamate</name>
        <dbReference type="ChEBI" id="CHEBI:58928"/>
    </ligand>
</feature>
<dbReference type="GO" id="GO:0005737">
    <property type="term" value="C:cytoplasm"/>
    <property type="evidence" value="ECO:0007669"/>
    <property type="project" value="UniProtKB-SubCell"/>
</dbReference>
<keyword evidence="6 7" id="KW-0408">Iron</keyword>
<evidence type="ECO:0000256" key="6">
    <source>
        <dbReference type="ARBA" id="ARBA00023004"/>
    </source>
</evidence>
<dbReference type="SUPFAM" id="SSF51556">
    <property type="entry name" value="Metallo-dependent hydrolases"/>
    <property type="match status" value="1"/>
</dbReference>
<dbReference type="EMBL" id="CP133772">
    <property type="protein sequence ID" value="WYY00867.1"/>
    <property type="molecule type" value="Genomic_DNA"/>
</dbReference>
<sequence>MKDTLILNASEILTMEGSGWEPLKSEKMKRLKVMENSAILIREGIIREIMTSEKAEKYMKGNSIHAVDAKGNVVMPGLVDSHTHIVYAGTREEEFYQKISGNGYMEILASGNGIYRTVRDTRSSSGDEIFSQSMKRVYESVSTGTTSMEIKTGYGLDLSTETKMLEVIHRIKNTGIVNVIPTFLGMHAIPQGQRENEYSNYVISAMFPRMKDRVKFVDVFCDRGAFSVSSTSEMAEVAKANGLRLKLHCDEFADIGCLDLCEKYHPLTVDHLLVTDQRGMDKIARSGTIATFLPMTAFNVADGKYNDIGAFIRRGIPVALASDASPVSYNSNLFFAMHLAVKYCRMSIEEALNAATINGAFACGMEGQYGSIESGKNADIIILNVDSYRKIPYEYGIRMVNSVMRNGELIYRDGAFRS</sequence>
<feature type="binding site" evidence="7">
    <location>
        <position position="323"/>
    </location>
    <ligand>
        <name>Fe(3+)</name>
        <dbReference type="ChEBI" id="CHEBI:29034"/>
    </ligand>
</feature>
<keyword evidence="7" id="KW-0963">Cytoplasm</keyword>
<keyword evidence="3 7" id="KW-0378">Hydrolase</keyword>
<evidence type="ECO:0000256" key="3">
    <source>
        <dbReference type="ARBA" id="ARBA00022801"/>
    </source>
</evidence>
<evidence type="ECO:0000256" key="2">
    <source>
        <dbReference type="ARBA" id="ARBA00022723"/>
    </source>
</evidence>
<dbReference type="HAMAP" id="MF_00372">
    <property type="entry name" value="HutI"/>
    <property type="match status" value="1"/>
</dbReference>
<name>A0AAX4NH90_9ARCH</name>
<organism evidence="9 10">
    <name type="scientific">Oxyplasma meridianum</name>
    <dbReference type="NCBI Taxonomy" id="3073602"/>
    <lineage>
        <taxon>Archaea</taxon>
        <taxon>Methanobacteriati</taxon>
        <taxon>Thermoplasmatota</taxon>
        <taxon>Thermoplasmata</taxon>
        <taxon>Thermoplasmatales</taxon>
        <taxon>Thermoplasmataceae</taxon>
        <taxon>Oxyplasma</taxon>
    </lineage>
</organism>
<keyword evidence="4 7" id="KW-0369">Histidine metabolism</keyword>
<dbReference type="PANTHER" id="PTHR42752:SF1">
    <property type="entry name" value="IMIDAZOLONEPROPIONASE-RELATED"/>
    <property type="match status" value="1"/>
</dbReference>
<feature type="binding site" evidence="7">
    <location>
        <position position="91"/>
    </location>
    <ligand>
        <name>4-imidazolone-5-propanoate</name>
        <dbReference type="ChEBI" id="CHEBI:77893"/>
    </ligand>
</feature>
<comment type="similarity">
    <text evidence="7">Belongs to the metallo-dependent hydrolases superfamily. HutI family.</text>
</comment>
<feature type="binding site" evidence="7">
    <location>
        <position position="248"/>
    </location>
    <ligand>
        <name>Zn(2+)</name>
        <dbReference type="ChEBI" id="CHEBI:29105"/>
    </ligand>
</feature>
<dbReference type="Proteomes" id="UP001451606">
    <property type="component" value="Chromosome"/>
</dbReference>
<dbReference type="InterPro" id="IPR006680">
    <property type="entry name" value="Amidohydro-rel"/>
</dbReference>
<dbReference type="GO" id="GO:0008270">
    <property type="term" value="F:zinc ion binding"/>
    <property type="evidence" value="ECO:0007669"/>
    <property type="project" value="UniProtKB-UniRule"/>
</dbReference>
<feature type="binding site" evidence="7">
    <location>
        <position position="82"/>
    </location>
    <ligand>
        <name>Zn(2+)</name>
        <dbReference type="ChEBI" id="CHEBI:29105"/>
    </ligand>
</feature>
<feature type="binding site" evidence="7">
    <location>
        <position position="84"/>
    </location>
    <ligand>
        <name>Fe(3+)</name>
        <dbReference type="ChEBI" id="CHEBI:29034"/>
    </ligand>
</feature>
<keyword evidence="10" id="KW-1185">Reference proteome</keyword>
<dbReference type="Pfam" id="PF01979">
    <property type="entry name" value="Amidohydro_1"/>
    <property type="match status" value="1"/>
</dbReference>
<accession>A0AAX4NH90</accession>
<reference evidence="9 10" key="1">
    <citation type="submission" date="2023-09" db="EMBL/GenBank/DDBJ databases">
        <authorList>
            <person name="Golyshina O.V."/>
            <person name="Lunev E.A."/>
            <person name="Bargiela R."/>
            <person name="Gaines M.C."/>
            <person name="Daum B."/>
            <person name="Bale N.J."/>
            <person name="Koenen M."/>
            <person name="Sinninghe Damst J.S."/>
            <person name="Yakimov M."/>
            <person name="Golyshin P.N."/>
        </authorList>
    </citation>
    <scope>NUCLEOTIDE SEQUENCE [LARGE SCALE GENOMIC DNA]</scope>
    <source>
        <strain evidence="9 10">M1</strain>
    </source>
</reference>
<evidence type="ECO:0000256" key="5">
    <source>
        <dbReference type="ARBA" id="ARBA00022833"/>
    </source>
</evidence>
<comment type="caution">
    <text evidence="7">Lacks conserved residue(s) required for the propagation of feature annotation.</text>
</comment>
<dbReference type="GO" id="GO:0005506">
    <property type="term" value="F:iron ion binding"/>
    <property type="evidence" value="ECO:0007669"/>
    <property type="project" value="UniProtKB-UniRule"/>
</dbReference>
<evidence type="ECO:0000256" key="1">
    <source>
        <dbReference type="ARBA" id="ARBA00012864"/>
    </source>
</evidence>
<feature type="binding site" evidence="7">
    <location>
        <position position="187"/>
    </location>
    <ligand>
        <name>4-imidazolone-5-propanoate</name>
        <dbReference type="ChEBI" id="CHEBI:77893"/>
    </ligand>
</feature>
<keyword evidence="2 7" id="KW-0479">Metal-binding</keyword>
<evidence type="ECO:0000313" key="9">
    <source>
        <dbReference type="EMBL" id="WYY00867.1"/>
    </source>
</evidence>
<protein>
    <recommendedName>
        <fullName evidence="1 7">Imidazolonepropionase</fullName>
        <ecNumber evidence="1 7">3.5.2.7</ecNumber>
    </recommendedName>
    <alternativeName>
        <fullName evidence="7">Imidazolone-5-propionate hydrolase</fullName>
    </alternativeName>
</protein>
<dbReference type="InterPro" id="IPR005920">
    <property type="entry name" value="HutI"/>
</dbReference>
<comment type="cofactor">
    <cofactor evidence="7">
        <name>Zn(2+)</name>
        <dbReference type="ChEBI" id="CHEBI:29105"/>
    </cofactor>
    <cofactor evidence="7">
        <name>Fe(3+)</name>
        <dbReference type="ChEBI" id="CHEBI:29034"/>
    </cofactor>
    <text evidence="7">Binds 1 zinc or iron ion per subunit.</text>
</comment>
<feature type="domain" description="Amidohydrolase-related" evidence="8">
    <location>
        <begin position="73"/>
        <end position="409"/>
    </location>
</feature>
<feature type="binding site" evidence="7">
    <location>
        <position position="251"/>
    </location>
    <ligand>
        <name>4-imidazolone-5-propanoate</name>
        <dbReference type="ChEBI" id="CHEBI:77893"/>
    </ligand>
</feature>
<gene>
    <name evidence="7 9" type="primary">hutI</name>
    <name evidence="9" type="ORF">OXIME_001452</name>
</gene>
<feature type="binding site" evidence="7">
    <location>
        <position position="154"/>
    </location>
    <ligand>
        <name>4-imidazolone-5-propanoate</name>
        <dbReference type="ChEBI" id="CHEBI:77893"/>
    </ligand>
</feature>
<proteinExistence type="inferred from homology"/>
<feature type="binding site" evidence="7">
    <location>
        <position position="248"/>
    </location>
    <ligand>
        <name>Fe(3+)</name>
        <dbReference type="ChEBI" id="CHEBI:29034"/>
    </ligand>
</feature>
<evidence type="ECO:0000256" key="7">
    <source>
        <dbReference type="HAMAP-Rule" id="MF_00372"/>
    </source>
</evidence>
<dbReference type="EC" id="3.5.2.7" evidence="1 7"/>
<dbReference type="GeneID" id="95968190"/>
<evidence type="ECO:0000259" key="8">
    <source>
        <dbReference type="Pfam" id="PF01979"/>
    </source>
</evidence>
<dbReference type="Gene3D" id="3.20.20.140">
    <property type="entry name" value="Metal-dependent hydrolases"/>
    <property type="match status" value="1"/>
</dbReference>
<dbReference type="KEGG" id="omr:OXIME_001452"/>
<feature type="binding site" evidence="7">
    <location>
        <position position="323"/>
    </location>
    <ligand>
        <name>Zn(2+)</name>
        <dbReference type="ChEBI" id="CHEBI:29105"/>
    </ligand>
</feature>
<dbReference type="NCBIfam" id="TIGR01224">
    <property type="entry name" value="hutI"/>
    <property type="match status" value="1"/>
</dbReference>
<dbReference type="PANTHER" id="PTHR42752">
    <property type="entry name" value="IMIDAZOLONEPROPIONASE"/>
    <property type="match status" value="1"/>
</dbReference>
<comment type="subcellular location">
    <subcellularLocation>
        <location evidence="7">Cytoplasm</location>
    </subcellularLocation>
</comment>
<dbReference type="AlphaFoldDB" id="A0AAX4NH90"/>
<dbReference type="Gene3D" id="2.30.40.10">
    <property type="entry name" value="Urease, subunit C, domain 1"/>
    <property type="match status" value="1"/>
</dbReference>
<comment type="function">
    <text evidence="7">Catalyzes the hydrolytic cleavage of the carbon-nitrogen bond in imidazolone-5-propanoate to yield N-formimidoyl-L-glutamate. It is the third step in the universal histidine degradation pathway.</text>
</comment>